<organism evidence="1 2">
    <name type="scientific">Lysinibacillus irui</name>
    <dbReference type="NCBI Taxonomy" id="2998077"/>
    <lineage>
        <taxon>Bacteria</taxon>
        <taxon>Bacillati</taxon>
        <taxon>Bacillota</taxon>
        <taxon>Bacilli</taxon>
        <taxon>Bacillales</taxon>
        <taxon>Bacillaceae</taxon>
        <taxon>Lysinibacillus</taxon>
    </lineage>
</organism>
<comment type="caution">
    <text evidence="1">The sequence shown here is derived from an EMBL/GenBank/DDBJ whole genome shotgun (WGS) entry which is preliminary data.</text>
</comment>
<proteinExistence type="predicted"/>
<gene>
    <name evidence="1" type="ORF">U6C28_21700</name>
</gene>
<dbReference type="Proteomes" id="UP001289615">
    <property type="component" value="Unassembled WGS sequence"/>
</dbReference>
<evidence type="ECO:0000313" key="2">
    <source>
        <dbReference type="Proteomes" id="UP001289615"/>
    </source>
</evidence>
<keyword evidence="2" id="KW-1185">Reference proteome</keyword>
<evidence type="ECO:0000313" key="1">
    <source>
        <dbReference type="EMBL" id="MEA0978915.1"/>
    </source>
</evidence>
<accession>A0ABU5NS75</accession>
<name>A0ABU5NS75_9BACI</name>
<dbReference type="RefSeq" id="WP_312507285.1">
    <property type="nucleotide sequence ID" value="NZ_JAXLNX010000005.1"/>
</dbReference>
<protein>
    <submittedName>
        <fullName evidence="1">Uncharacterized protein</fullName>
    </submittedName>
</protein>
<sequence length="49" mass="5559">MIMLLYFSIVGGLFYKLFLRKPDERSKEITINPTTSTITKHKAADVNVG</sequence>
<reference evidence="1 2" key="1">
    <citation type="submission" date="2023-12" db="EMBL/GenBank/DDBJ databases">
        <title>Genome comparison identifies genes involved in endophytic behavior of Lysinibacillus irui and provides insights into its role as a plant-growth promoting bacterium.</title>
        <authorList>
            <person name="Hilario S."/>
            <person name="Matos I."/>
            <person name="Goncalves M.F.M."/>
            <person name="Pardo C.A."/>
            <person name="Santos M.J."/>
        </authorList>
    </citation>
    <scope>NUCLEOTIDE SEQUENCE [LARGE SCALE GENOMIC DNA]</scope>
    <source>
        <strain evidence="1 2">B3</strain>
    </source>
</reference>
<dbReference type="EMBL" id="JAXUIA010000019">
    <property type="protein sequence ID" value="MEA0978915.1"/>
    <property type="molecule type" value="Genomic_DNA"/>
</dbReference>